<dbReference type="EMBL" id="CAJNJA010097030">
    <property type="protein sequence ID" value="CAE7942548.1"/>
    <property type="molecule type" value="Genomic_DNA"/>
</dbReference>
<dbReference type="GO" id="GO:0016757">
    <property type="term" value="F:glycosyltransferase activity"/>
    <property type="evidence" value="ECO:0007669"/>
    <property type="project" value="UniProtKB-KW"/>
</dbReference>
<dbReference type="SUPFAM" id="SSF48403">
    <property type="entry name" value="Ankyrin repeat"/>
    <property type="match status" value="1"/>
</dbReference>
<feature type="region of interest" description="Disordered" evidence="7">
    <location>
        <begin position="1285"/>
        <end position="1314"/>
    </location>
</feature>
<evidence type="ECO:0000313" key="10">
    <source>
        <dbReference type="Proteomes" id="UP000601435"/>
    </source>
</evidence>
<dbReference type="InterPro" id="IPR036770">
    <property type="entry name" value="Ankyrin_rpt-contain_sf"/>
</dbReference>
<dbReference type="InterPro" id="IPR051939">
    <property type="entry name" value="Glycosyltr_41/O-GlcNAc_trsf"/>
</dbReference>
<keyword evidence="3" id="KW-0808">Transferase</keyword>
<keyword evidence="2" id="KW-0328">Glycosyltransferase</keyword>
<dbReference type="Gene3D" id="1.25.40.20">
    <property type="entry name" value="Ankyrin repeat-containing domain"/>
    <property type="match status" value="1"/>
</dbReference>
<dbReference type="SMART" id="SM00248">
    <property type="entry name" value="ANK"/>
    <property type="match status" value="3"/>
</dbReference>
<feature type="compositionally biased region" description="Pro residues" evidence="7">
    <location>
        <begin position="1196"/>
        <end position="1209"/>
    </location>
</feature>
<evidence type="ECO:0000259" key="8">
    <source>
        <dbReference type="Pfam" id="PF13844"/>
    </source>
</evidence>
<sequence length="1314" mass="145162">MSPDPSCIHAHFCLKQQVESRRAQQIPGRQLRIGYISPDFFHHSVSFFCHALLEHRNAEQFDVFVYNNTSREDDKTELFKSFVPANQWKKVTGMAAHEVAEMIRQDQIDILIELAGHTANNRLDVIALKPAPVQITYIGYNNTTGLGTIDYRLVDDIVDPQDTQQPFSEELVRIPGCFLCYTPPARVPEIESLPALRNGYVTFGSFSCLAKVGEPVVALWARCLHEVPNSKLLVKNKGFYSQDVQATFINKFKAYGIQEHRLKLLSLAPTSYEHLNIYNEAVDLALDTFPYSNTTTTCESLFMGAGRSLAACPGSVPGWKHPRRQGLELGLLGLCANGGLGHVNAIGATSVDDLEVAMPVPWPVERDRICIQNIAERALTIKQLCDLRAFLQRLCKAKLLKRTCDDKCRSGTSGRAENKQLSWHDLNLYDVTDEVIKPIIKFREMKVATNAPTTGYFAGYSWAELVSEKPQRPQLMISHWWGGRFSDFMSAIDKIMDDRALSICTTFWVCTFANNQFGENFGATIMDTPFVRAVEFAEATILMVDRDAGSLRRSWCCLELHYTIQQEKALELYTSAGLVGSHAVSSGPLVDAISQWDVRDSTASEAAYRRQIFNFIAGVPEKAGLLTVDRSPDGDLVLVDGRPQLDGQDAGNKTEEHALFIKHHKAFEALNMDVRVSVIGLIGACRRNRGCELPQIRERGITLGQLRTFARKARTSLGKSLPGTPWEAITVDQVTEKFIIKETSKRNCSYVELVAEGPQVPDTFIDYHASMYVADVMACVEWFAEATGMKDSAVFYWWLLAKNPQQVEADRRSNQFEKGHLVVDKSQRECRSLLVTSGAMVHCAAQTQPWRITRAWRLYQLECATRLGQAIYFACPSGVMACTKLFPNGHSKSGTIPRAITEAVFNVDIEVASCTLASDREAILAFIRGSNGRGVERLQRRLQRWAAFHLVSVLAASGDQELAKLEEICSIPGFSVNAELARGTLGESTLHEAVAANSYATVERLLSHGFPPDPLDAMHETPLHYAALAGNLHLVKTLLDGRADPVMESVFGETPLDVAIEGPASFLGQDSRPVIKILTQSCERLQSKVPAHAAQQRACDGMEMHGVCHTLLTAVGLGEFSASTQEEYVTKVKGVSSNLQTLSMLRRNLRQIMLASPLCDGPGFVRDKYEPILREKWLAYCNGRAPSQQVYSSPDMPDPLSPGPFAPPLAPGQPFVQGPSQVVGSGTALPAIVTTPLQLPLGTLAFPAVTQPQEAIPMSPVDSVRPVPGTVWQVTDPAVYPSFHGHGTQLAGPPTRHRRARNQRLHPGAGARRV</sequence>
<feature type="repeat" description="ANK" evidence="6">
    <location>
        <begin position="985"/>
        <end position="1017"/>
    </location>
</feature>
<comment type="caution">
    <text evidence="9">The sequence shown here is derived from an EMBL/GenBank/DDBJ whole genome shotgun (WGS) entry which is preliminary data.</text>
</comment>
<feature type="region of interest" description="Disordered" evidence="7">
    <location>
        <begin position="1188"/>
        <end position="1209"/>
    </location>
</feature>
<evidence type="ECO:0000256" key="5">
    <source>
        <dbReference type="ARBA" id="ARBA00022803"/>
    </source>
</evidence>
<evidence type="ECO:0000256" key="3">
    <source>
        <dbReference type="ARBA" id="ARBA00022679"/>
    </source>
</evidence>
<keyword evidence="5" id="KW-0802">TPR repeat</keyword>
<dbReference type="PROSITE" id="PS50297">
    <property type="entry name" value="ANK_REP_REGION"/>
    <property type="match status" value="1"/>
</dbReference>
<dbReference type="Gene3D" id="3.40.50.2000">
    <property type="entry name" value="Glycogen Phosphorylase B"/>
    <property type="match status" value="1"/>
</dbReference>
<evidence type="ECO:0000256" key="1">
    <source>
        <dbReference type="ARBA" id="ARBA00004922"/>
    </source>
</evidence>
<evidence type="ECO:0000256" key="7">
    <source>
        <dbReference type="SAM" id="MobiDB-lite"/>
    </source>
</evidence>
<dbReference type="PROSITE" id="PS50088">
    <property type="entry name" value="ANK_REPEAT"/>
    <property type="match status" value="2"/>
</dbReference>
<evidence type="ECO:0000256" key="2">
    <source>
        <dbReference type="ARBA" id="ARBA00022676"/>
    </source>
</evidence>
<gene>
    <name evidence="9" type="primary">SPY</name>
    <name evidence="9" type="ORF">SNEC2469_LOCUS34702</name>
</gene>
<evidence type="ECO:0000313" key="9">
    <source>
        <dbReference type="EMBL" id="CAE7942548.1"/>
    </source>
</evidence>
<dbReference type="Proteomes" id="UP000601435">
    <property type="component" value="Unassembled WGS sequence"/>
</dbReference>
<evidence type="ECO:0000256" key="4">
    <source>
        <dbReference type="ARBA" id="ARBA00022737"/>
    </source>
</evidence>
<dbReference type="Pfam" id="PF12796">
    <property type="entry name" value="Ank_2"/>
    <property type="match status" value="1"/>
</dbReference>
<keyword evidence="6" id="KW-0040">ANK repeat</keyword>
<dbReference type="OrthoDB" id="443991at2759"/>
<keyword evidence="10" id="KW-1185">Reference proteome</keyword>
<dbReference type="InterPro" id="IPR029489">
    <property type="entry name" value="OGT/SEC/SPY_C"/>
</dbReference>
<accession>A0A813CFY2</accession>
<protein>
    <submittedName>
        <fullName evidence="9">SPY protein</fullName>
    </submittedName>
</protein>
<feature type="domain" description="O-GlcNAc transferase C-terminal" evidence="8">
    <location>
        <begin position="15"/>
        <end position="179"/>
    </location>
</feature>
<comment type="pathway">
    <text evidence="1">Protein modification; protein glycosylation.</text>
</comment>
<dbReference type="InterPro" id="IPR002110">
    <property type="entry name" value="Ankyrin_rpt"/>
</dbReference>
<name>A0A813CFY2_9DINO</name>
<reference evidence="9" key="1">
    <citation type="submission" date="2021-02" db="EMBL/GenBank/DDBJ databases">
        <authorList>
            <person name="Dougan E. K."/>
            <person name="Rhodes N."/>
            <person name="Thang M."/>
            <person name="Chan C."/>
        </authorList>
    </citation>
    <scope>NUCLEOTIDE SEQUENCE</scope>
</reference>
<feature type="repeat" description="ANK" evidence="6">
    <location>
        <begin position="1018"/>
        <end position="1050"/>
    </location>
</feature>
<evidence type="ECO:0000256" key="6">
    <source>
        <dbReference type="PROSITE-ProRule" id="PRU00023"/>
    </source>
</evidence>
<proteinExistence type="predicted"/>
<dbReference type="PANTHER" id="PTHR44835">
    <property type="entry name" value="UDP-N-ACETYLGLUCOSAMINE--PEPTIDE N-ACETYLGLUCOSAMINYLTRANSFERASE SPINDLY-RELATED"/>
    <property type="match status" value="1"/>
</dbReference>
<keyword evidence="4" id="KW-0677">Repeat</keyword>
<dbReference type="PANTHER" id="PTHR44835:SF1">
    <property type="entry name" value="PROTEIN O-GLCNAC TRANSFERASE"/>
    <property type="match status" value="1"/>
</dbReference>
<organism evidence="9 10">
    <name type="scientific">Symbiodinium necroappetens</name>
    <dbReference type="NCBI Taxonomy" id="1628268"/>
    <lineage>
        <taxon>Eukaryota</taxon>
        <taxon>Sar</taxon>
        <taxon>Alveolata</taxon>
        <taxon>Dinophyceae</taxon>
        <taxon>Suessiales</taxon>
        <taxon>Symbiodiniaceae</taxon>
        <taxon>Symbiodinium</taxon>
    </lineage>
</organism>
<dbReference type="Pfam" id="PF13844">
    <property type="entry name" value="Glyco_transf_41"/>
    <property type="match status" value="1"/>
</dbReference>
<dbReference type="Gene3D" id="3.40.50.11380">
    <property type="match status" value="1"/>
</dbReference>
<feature type="compositionally biased region" description="Basic residues" evidence="7">
    <location>
        <begin position="1295"/>
        <end position="1304"/>
    </location>
</feature>